<feature type="compositionally biased region" description="Basic and acidic residues" evidence="1">
    <location>
        <begin position="64"/>
        <end position="76"/>
    </location>
</feature>
<evidence type="ECO:0000313" key="2">
    <source>
        <dbReference type="EMBL" id="OPC84211.1"/>
    </source>
</evidence>
<dbReference type="AlphaFoldDB" id="A0A1T3P5H6"/>
<reference evidence="2 3" key="1">
    <citation type="submission" date="2017-03" db="EMBL/GenBank/DDBJ databases">
        <title>Draft genome sequence of Streptomyces scabrisporus NF3, endophyte isolated from Amphipterygium adstringens.</title>
        <authorList>
            <person name="Vazquez M."/>
            <person name="Ceapa C.D."/>
            <person name="Rodriguez Luna D."/>
            <person name="Sanchez Esquivel S."/>
        </authorList>
    </citation>
    <scope>NUCLEOTIDE SEQUENCE [LARGE SCALE GENOMIC DNA]</scope>
    <source>
        <strain evidence="2 3">NF3</strain>
    </source>
</reference>
<evidence type="ECO:0000256" key="1">
    <source>
        <dbReference type="SAM" id="MobiDB-lite"/>
    </source>
</evidence>
<protein>
    <submittedName>
        <fullName evidence="2">Uncharacterized protein</fullName>
    </submittedName>
</protein>
<dbReference type="STRING" id="159449.B4N89_27715"/>
<gene>
    <name evidence="2" type="ORF">B4N89_27715</name>
</gene>
<dbReference type="Proteomes" id="UP000190037">
    <property type="component" value="Unassembled WGS sequence"/>
</dbReference>
<dbReference type="EMBL" id="MWQN01000001">
    <property type="protein sequence ID" value="OPC84211.1"/>
    <property type="molecule type" value="Genomic_DNA"/>
</dbReference>
<proteinExistence type="predicted"/>
<name>A0A1T3P5H6_9ACTN</name>
<comment type="caution">
    <text evidence="2">The sequence shown here is derived from an EMBL/GenBank/DDBJ whole genome shotgun (WGS) entry which is preliminary data.</text>
</comment>
<sequence>MACDNCGMTEYLVTGLTEECGGRLVVSAVIKVDTAVVDSDPCADGWYRWAETVHASDPEDAEAEAQRLYRESLDDE</sequence>
<organism evidence="2 3">
    <name type="scientific">Embleya scabrispora</name>
    <dbReference type="NCBI Taxonomy" id="159449"/>
    <lineage>
        <taxon>Bacteria</taxon>
        <taxon>Bacillati</taxon>
        <taxon>Actinomycetota</taxon>
        <taxon>Actinomycetes</taxon>
        <taxon>Kitasatosporales</taxon>
        <taxon>Streptomycetaceae</taxon>
        <taxon>Embleya</taxon>
    </lineage>
</organism>
<feature type="region of interest" description="Disordered" evidence="1">
    <location>
        <begin position="57"/>
        <end position="76"/>
    </location>
</feature>
<accession>A0A1T3P5H6</accession>
<dbReference type="RefSeq" id="WP_078978505.1">
    <property type="nucleotide sequence ID" value="NZ_MWQN01000001.1"/>
</dbReference>
<keyword evidence="3" id="KW-1185">Reference proteome</keyword>
<evidence type="ECO:0000313" key="3">
    <source>
        <dbReference type="Proteomes" id="UP000190037"/>
    </source>
</evidence>